<organism evidence="1 2">
    <name type="scientific">anatid alphaherpesvirus 1</name>
    <dbReference type="NCBI Taxonomy" id="104388"/>
    <lineage>
        <taxon>Viruses</taxon>
        <taxon>Duplodnaviria</taxon>
        <taxon>Heunggongvirae</taxon>
        <taxon>Peploviricota</taxon>
        <taxon>Herviviricetes</taxon>
        <taxon>Herpesvirales</taxon>
        <taxon>Orthoherpesviridae</taxon>
        <taxon>Alphaherpesvirinae</taxon>
        <taxon>Mardivirus</taxon>
        <taxon>Mardivirus anatidalpha1</taxon>
    </lineage>
</organism>
<proteinExistence type="predicted"/>
<sequence>MATQTEGPSTPRAEALAAIDEMRRRSRINQFDAIIPKWYVPVDPNMSAPYAIVAKPVLMTAPEKLHSARLTGSFKGSRVTIADGSRPILWRRSRCETHVNDLFGGQMGNPTTHAWFLPLGCPWYVGKVAFPYELLMVFADRCTEIIEDICNAADGNIELKSVFELHTGLEPGFINVTPSVLSDYTFHDRKRHPNGSIMLYDTVVSEWPCATGLTLPCVCHSPGGLQCSTFLSIMVNAINAELANPKYSCMQFVYSDGFSKRVVWVSAGPSLLWSFEPKRYKRHEKTPKCLFYGRITELKFLTNKGQGTMNIETIDACNSSDE</sequence>
<evidence type="ECO:0000313" key="2">
    <source>
        <dbReference type="Proteomes" id="UP000098628"/>
    </source>
</evidence>
<protein>
    <submittedName>
        <fullName evidence="1">LORF4</fullName>
    </submittedName>
</protein>
<accession>A0A0U1YYP7</accession>
<gene>
    <name evidence="1" type="primary">ORF05</name>
</gene>
<dbReference type="Proteomes" id="UP000098628">
    <property type="component" value="Genome"/>
</dbReference>
<reference evidence="2" key="1">
    <citation type="submission" date="2014-03" db="EMBL/GenBank/DDBJ databases">
        <title>Protective efficacy and genomic characteristics of a duck enteritis virus attenuated by serial passage in chick embryo fibroblast.</title>
        <authorList>
            <person name="Yang C."/>
            <person name="Li Q."/>
            <person name="Li J."/>
            <person name="Liu D."/>
            <person name="Li L."/>
            <person name="Li H."/>
            <person name="Xia Y."/>
            <person name="Yang H."/>
            <person name="Yu K."/>
        </authorList>
    </citation>
    <scope>NUCLEOTIDE SEQUENCE [LARGE SCALE GENOMIC DNA]</scope>
</reference>
<name>A0A0U1YYP7_9ALPH</name>
<dbReference type="EMBL" id="KJ549663">
    <property type="protein sequence ID" value="AJG04872.1"/>
    <property type="molecule type" value="Genomic_DNA"/>
</dbReference>
<evidence type="ECO:0000313" key="1">
    <source>
        <dbReference type="EMBL" id="AJG04872.1"/>
    </source>
</evidence>